<sequence>MERIVDRSEFLSDASPPPSSPNIDDLKHLDQFEFVQRQADANGDVAMQDEEELDFFLFAPSSASQAQSKAALSKIRLASPDPTNATPSFVVPNRNLSYYFTDTLQPHERQNFEAAAVSGQEVIALSHMTWPGCAYEWRVLHVKPTKKQRQALARCDALYAKPGGDSGATCKRTRPGKQSRLKIRAKQAAIRAEEEENRKAAELKEAAEREKRTRRNREKQQKKRSREKAKKVSEGTADGAAESNEGEELQPA</sequence>
<dbReference type="EMBL" id="LAFY01000389">
    <property type="protein sequence ID" value="KJX98680.1"/>
    <property type="molecule type" value="Genomic_DNA"/>
</dbReference>
<protein>
    <submittedName>
        <fullName evidence="2">Uncharacterized protein</fullName>
    </submittedName>
</protein>
<comment type="caution">
    <text evidence="2">The sequence shown here is derived from an EMBL/GenBank/DDBJ whole genome shotgun (WGS) entry which is preliminary data.</text>
</comment>
<keyword evidence="3" id="KW-1185">Reference proteome</keyword>
<dbReference type="OrthoDB" id="5425061at2759"/>
<dbReference type="STRING" id="1047168.A0A0F4GR49"/>
<evidence type="ECO:0000256" key="1">
    <source>
        <dbReference type="SAM" id="MobiDB-lite"/>
    </source>
</evidence>
<feature type="compositionally biased region" description="Basic and acidic residues" evidence="1">
    <location>
        <begin position="1"/>
        <end position="10"/>
    </location>
</feature>
<feature type="compositionally biased region" description="Basic residues" evidence="1">
    <location>
        <begin position="171"/>
        <end position="182"/>
    </location>
</feature>
<accession>A0A0F4GR49</accession>
<gene>
    <name evidence="2" type="ORF">TI39_contig397g00031</name>
</gene>
<feature type="region of interest" description="Disordered" evidence="1">
    <location>
        <begin position="1"/>
        <end position="25"/>
    </location>
</feature>
<evidence type="ECO:0000313" key="2">
    <source>
        <dbReference type="EMBL" id="KJX98680.1"/>
    </source>
</evidence>
<evidence type="ECO:0000313" key="3">
    <source>
        <dbReference type="Proteomes" id="UP000033647"/>
    </source>
</evidence>
<dbReference type="InterPro" id="IPR018555">
    <property type="entry name" value="C630.06c-like"/>
</dbReference>
<feature type="compositionally biased region" description="Basic residues" evidence="1">
    <location>
        <begin position="212"/>
        <end position="229"/>
    </location>
</feature>
<feature type="compositionally biased region" description="Basic and acidic residues" evidence="1">
    <location>
        <begin position="196"/>
        <end position="211"/>
    </location>
</feature>
<name>A0A0F4GR49_9PEZI</name>
<feature type="region of interest" description="Disordered" evidence="1">
    <location>
        <begin position="190"/>
        <end position="252"/>
    </location>
</feature>
<dbReference type="Pfam" id="PF09428">
    <property type="entry name" value="DUF2011"/>
    <property type="match status" value="1"/>
</dbReference>
<reference evidence="2 3" key="1">
    <citation type="submission" date="2015-03" db="EMBL/GenBank/DDBJ databases">
        <title>RNA-seq based gene annotation and comparative genomics of four Zymoseptoria species reveal species-specific pathogenicity related genes and transposable element activity.</title>
        <authorList>
            <person name="Grandaubert J."/>
            <person name="Bhattacharyya A."/>
            <person name="Stukenbrock E.H."/>
        </authorList>
    </citation>
    <scope>NUCLEOTIDE SEQUENCE [LARGE SCALE GENOMIC DNA]</scope>
    <source>
        <strain evidence="2 3">Zb18110</strain>
    </source>
</reference>
<dbReference type="AlphaFoldDB" id="A0A0F4GR49"/>
<dbReference type="Proteomes" id="UP000033647">
    <property type="component" value="Unassembled WGS sequence"/>
</dbReference>
<proteinExistence type="predicted"/>
<feature type="region of interest" description="Disordered" evidence="1">
    <location>
        <begin position="163"/>
        <end position="182"/>
    </location>
</feature>
<organism evidence="2 3">
    <name type="scientific">Zymoseptoria brevis</name>
    <dbReference type="NCBI Taxonomy" id="1047168"/>
    <lineage>
        <taxon>Eukaryota</taxon>
        <taxon>Fungi</taxon>
        <taxon>Dikarya</taxon>
        <taxon>Ascomycota</taxon>
        <taxon>Pezizomycotina</taxon>
        <taxon>Dothideomycetes</taxon>
        <taxon>Dothideomycetidae</taxon>
        <taxon>Mycosphaerellales</taxon>
        <taxon>Mycosphaerellaceae</taxon>
        <taxon>Zymoseptoria</taxon>
    </lineage>
</organism>